<dbReference type="GO" id="GO:0000287">
    <property type="term" value="F:magnesium ion binding"/>
    <property type="evidence" value="ECO:0007669"/>
    <property type="project" value="InterPro"/>
</dbReference>
<organism evidence="16 17">
    <name type="scientific">Eiseniibacteriota bacterium</name>
    <dbReference type="NCBI Taxonomy" id="2212470"/>
    <lineage>
        <taxon>Bacteria</taxon>
        <taxon>Candidatus Eiseniibacteriota</taxon>
    </lineage>
</organism>
<evidence type="ECO:0000256" key="4">
    <source>
        <dbReference type="ARBA" id="ARBA00022679"/>
    </source>
</evidence>
<evidence type="ECO:0000259" key="14">
    <source>
        <dbReference type="Pfam" id="PF00224"/>
    </source>
</evidence>
<evidence type="ECO:0000256" key="7">
    <source>
        <dbReference type="ARBA" id="ARBA00022777"/>
    </source>
</evidence>
<evidence type="ECO:0000313" key="16">
    <source>
        <dbReference type="EMBL" id="MCA9755296.1"/>
    </source>
</evidence>
<dbReference type="GO" id="GO:0004743">
    <property type="term" value="F:pyruvate kinase activity"/>
    <property type="evidence" value="ECO:0007669"/>
    <property type="project" value="UniProtKB-EC"/>
</dbReference>
<keyword evidence="6" id="KW-0547">Nucleotide-binding</keyword>
<evidence type="ECO:0000256" key="10">
    <source>
        <dbReference type="ARBA" id="ARBA00023152"/>
    </source>
</evidence>
<dbReference type="InterPro" id="IPR015793">
    <property type="entry name" value="Pyrv_Knase_brl"/>
</dbReference>
<feature type="domain" description="Pyruvate kinase barrel" evidence="14">
    <location>
        <begin position="185"/>
        <end position="250"/>
    </location>
</feature>
<evidence type="ECO:0000256" key="12">
    <source>
        <dbReference type="RuleBase" id="RU000504"/>
    </source>
</evidence>
<gene>
    <name evidence="16" type="ORF">KDA27_05795</name>
</gene>
<keyword evidence="10 12" id="KW-0324">Glycolysis</keyword>
<dbReference type="InterPro" id="IPR015795">
    <property type="entry name" value="Pyrv_Knase_C"/>
</dbReference>
<keyword evidence="4 12" id="KW-0808">Transferase</keyword>
<dbReference type="Pfam" id="PF02887">
    <property type="entry name" value="PK_C"/>
    <property type="match status" value="1"/>
</dbReference>
<evidence type="ECO:0000256" key="5">
    <source>
        <dbReference type="ARBA" id="ARBA00022723"/>
    </source>
</evidence>
<dbReference type="Gene3D" id="3.20.20.60">
    <property type="entry name" value="Phosphoenolpyruvate-binding domains"/>
    <property type="match status" value="1"/>
</dbReference>
<feature type="domain" description="Pyruvate kinase C-terminal" evidence="15">
    <location>
        <begin position="431"/>
        <end position="539"/>
    </location>
</feature>
<reference evidence="16" key="2">
    <citation type="journal article" date="2021" name="Microbiome">
        <title>Successional dynamics and alternative stable states in a saline activated sludge microbial community over 9 years.</title>
        <authorList>
            <person name="Wang Y."/>
            <person name="Ye J."/>
            <person name="Ju F."/>
            <person name="Liu L."/>
            <person name="Boyd J.A."/>
            <person name="Deng Y."/>
            <person name="Parks D.H."/>
            <person name="Jiang X."/>
            <person name="Yin X."/>
            <person name="Woodcroft B.J."/>
            <person name="Tyson G.W."/>
            <person name="Hugenholtz P."/>
            <person name="Polz M.F."/>
            <person name="Zhang T."/>
        </authorList>
    </citation>
    <scope>NUCLEOTIDE SEQUENCE</scope>
    <source>
        <strain evidence="16">HKST-UBA02</strain>
    </source>
</reference>
<keyword evidence="9 12" id="KW-0460">Magnesium</keyword>
<feature type="region of interest" description="Disordered" evidence="13">
    <location>
        <begin position="147"/>
        <end position="182"/>
    </location>
</feature>
<sequence length="544" mass="58597">MKGNAFDRVGTRIVATIGPATQSEGQIREMIRAGVDVFRFNMSHGTHEEHHARAERVREVAHELDRPVAILVDLRGPKIRTGTTVTGELVHLAVGSTVKIVGGSKGVDETTVSIDPKRLVDQLGPGDRLLLDDGKLEIEVIGSAADRAGQGRRAAKSGNTGDHAKAGRASTQSARARSASPAPGLFGKVVRGGMLKSRAGVNLPGRKIDLAVPTPKDLEDLDFALVARADFVALSFVQTADELRRVRKRIRKYVSETGWRDGGWAAEGVLADRSASSLREGPALIAKIERPTALEYLDAILEESDGVMVARGDLGVEISLEKVPIWQKEILRRARAKGVFSITATQMLESMIQSATPTRAEVSDVANAILDGTDAVMLSAESAVGSYPVESVQTLSRIARETERALRDDLAGGDLLEYDPVAEEWGDPVQAMARATVELAEVSEAKAIVVFTVSGRTGYRVSRYRPHVPIVCLTPTEATRRKLSLAWNTDALVVGRARTVDELLRRGVEMLKSVGRVKKGDTVVLLGGAADLAEASNLLRWVRV</sequence>
<dbReference type="PANTHER" id="PTHR11817">
    <property type="entry name" value="PYRUVATE KINASE"/>
    <property type="match status" value="1"/>
</dbReference>
<dbReference type="GO" id="GO:0030955">
    <property type="term" value="F:potassium ion binding"/>
    <property type="evidence" value="ECO:0007669"/>
    <property type="project" value="InterPro"/>
</dbReference>
<dbReference type="AlphaFoldDB" id="A0A956NBI7"/>
<dbReference type="PRINTS" id="PR01050">
    <property type="entry name" value="PYRUVTKNASE"/>
</dbReference>
<dbReference type="InterPro" id="IPR015813">
    <property type="entry name" value="Pyrv/PenolPyrv_kinase-like_dom"/>
</dbReference>
<comment type="caution">
    <text evidence="16">The sequence shown here is derived from an EMBL/GenBank/DDBJ whole genome shotgun (WGS) entry which is preliminary data.</text>
</comment>
<feature type="compositionally biased region" description="Low complexity" evidence="13">
    <location>
        <begin position="167"/>
        <end position="182"/>
    </location>
</feature>
<dbReference type="SUPFAM" id="SSF51621">
    <property type="entry name" value="Phosphoenolpyruvate/pyruvate domain"/>
    <property type="match status" value="1"/>
</dbReference>
<accession>A0A956NBI7</accession>
<dbReference type="Gene3D" id="2.40.33.10">
    <property type="entry name" value="PK beta-barrel domain-like"/>
    <property type="match status" value="1"/>
</dbReference>
<evidence type="ECO:0000256" key="11">
    <source>
        <dbReference type="ARBA" id="ARBA00023317"/>
    </source>
</evidence>
<dbReference type="Pfam" id="PF00224">
    <property type="entry name" value="PK"/>
    <property type="match status" value="3"/>
</dbReference>
<evidence type="ECO:0000256" key="8">
    <source>
        <dbReference type="ARBA" id="ARBA00022840"/>
    </source>
</evidence>
<evidence type="ECO:0000256" key="3">
    <source>
        <dbReference type="ARBA" id="ARBA00012142"/>
    </source>
</evidence>
<dbReference type="SUPFAM" id="SSF52935">
    <property type="entry name" value="PK C-terminal domain-like"/>
    <property type="match status" value="1"/>
</dbReference>
<evidence type="ECO:0000256" key="13">
    <source>
        <dbReference type="SAM" id="MobiDB-lite"/>
    </source>
</evidence>
<keyword evidence="7 12" id="KW-0418">Kinase</keyword>
<dbReference type="InterPro" id="IPR011037">
    <property type="entry name" value="Pyrv_Knase-like_insert_dom_sf"/>
</dbReference>
<evidence type="ECO:0000256" key="6">
    <source>
        <dbReference type="ARBA" id="ARBA00022741"/>
    </source>
</evidence>
<evidence type="ECO:0000313" key="17">
    <source>
        <dbReference type="Proteomes" id="UP000739538"/>
    </source>
</evidence>
<evidence type="ECO:0000259" key="15">
    <source>
        <dbReference type="Pfam" id="PF02887"/>
    </source>
</evidence>
<reference evidence="16" key="1">
    <citation type="submission" date="2020-04" db="EMBL/GenBank/DDBJ databases">
        <authorList>
            <person name="Zhang T."/>
        </authorList>
    </citation>
    <scope>NUCLEOTIDE SEQUENCE</scope>
    <source>
        <strain evidence="16">HKST-UBA02</strain>
    </source>
</reference>
<protein>
    <recommendedName>
        <fullName evidence="3 12">Pyruvate kinase</fullName>
        <ecNumber evidence="3 12">2.7.1.40</ecNumber>
    </recommendedName>
</protein>
<dbReference type="InterPro" id="IPR001697">
    <property type="entry name" value="Pyr_Knase"/>
</dbReference>
<keyword evidence="11 16" id="KW-0670">Pyruvate</keyword>
<dbReference type="GO" id="GO:0016301">
    <property type="term" value="F:kinase activity"/>
    <property type="evidence" value="ECO:0007669"/>
    <property type="project" value="UniProtKB-KW"/>
</dbReference>
<dbReference type="Proteomes" id="UP000739538">
    <property type="component" value="Unassembled WGS sequence"/>
</dbReference>
<feature type="domain" description="Pyruvate kinase barrel" evidence="14">
    <location>
        <begin position="284"/>
        <end position="392"/>
    </location>
</feature>
<evidence type="ECO:0000256" key="9">
    <source>
        <dbReference type="ARBA" id="ARBA00022842"/>
    </source>
</evidence>
<dbReference type="InterPro" id="IPR040442">
    <property type="entry name" value="Pyrv_kinase-like_dom_sf"/>
</dbReference>
<evidence type="ECO:0000256" key="2">
    <source>
        <dbReference type="ARBA" id="ARBA00008663"/>
    </source>
</evidence>
<name>A0A956NBI7_UNCEI</name>
<keyword evidence="8" id="KW-0067">ATP-binding</keyword>
<dbReference type="EC" id="2.7.1.40" evidence="3 12"/>
<comment type="pathway">
    <text evidence="1 12">Carbohydrate degradation; glycolysis; pyruvate from D-glyceraldehyde 3-phosphate: step 5/5.</text>
</comment>
<comment type="similarity">
    <text evidence="2 12">Belongs to the pyruvate kinase family.</text>
</comment>
<evidence type="ECO:0000256" key="1">
    <source>
        <dbReference type="ARBA" id="ARBA00004997"/>
    </source>
</evidence>
<dbReference type="InterPro" id="IPR036918">
    <property type="entry name" value="Pyrv_Knase_C_sf"/>
</dbReference>
<dbReference type="Gene3D" id="3.40.1380.20">
    <property type="entry name" value="Pyruvate kinase, C-terminal domain"/>
    <property type="match status" value="1"/>
</dbReference>
<proteinExistence type="inferred from homology"/>
<dbReference type="EMBL" id="JAGQHS010000019">
    <property type="protein sequence ID" value="MCA9755296.1"/>
    <property type="molecule type" value="Genomic_DNA"/>
</dbReference>
<feature type="domain" description="Pyruvate kinase barrel" evidence="14">
    <location>
        <begin position="11"/>
        <end position="147"/>
    </location>
</feature>
<dbReference type="GO" id="GO:0005524">
    <property type="term" value="F:ATP binding"/>
    <property type="evidence" value="ECO:0007669"/>
    <property type="project" value="UniProtKB-KW"/>
</dbReference>
<dbReference type="InterPro" id="IPR015806">
    <property type="entry name" value="Pyrv_Knase_insert_dom_sf"/>
</dbReference>
<dbReference type="SUPFAM" id="SSF50800">
    <property type="entry name" value="PK beta-barrel domain-like"/>
    <property type="match status" value="1"/>
</dbReference>
<comment type="catalytic activity">
    <reaction evidence="12">
        <text>pyruvate + ATP = phosphoenolpyruvate + ADP + H(+)</text>
        <dbReference type="Rhea" id="RHEA:18157"/>
        <dbReference type="ChEBI" id="CHEBI:15361"/>
        <dbReference type="ChEBI" id="CHEBI:15378"/>
        <dbReference type="ChEBI" id="CHEBI:30616"/>
        <dbReference type="ChEBI" id="CHEBI:58702"/>
        <dbReference type="ChEBI" id="CHEBI:456216"/>
        <dbReference type="EC" id="2.7.1.40"/>
    </reaction>
</comment>
<keyword evidence="5" id="KW-0479">Metal-binding</keyword>